<accession>A0A7S3IEW2</accession>
<feature type="region of interest" description="Disordered" evidence="2">
    <location>
        <begin position="69"/>
        <end position="95"/>
    </location>
</feature>
<dbReference type="AlphaFoldDB" id="A0A7S3IEW2"/>
<dbReference type="EMBL" id="HBIH01005575">
    <property type="protein sequence ID" value="CAE0321753.1"/>
    <property type="molecule type" value="Transcribed_RNA"/>
</dbReference>
<protein>
    <submittedName>
        <fullName evidence="3">Uncharacterized protein</fullName>
    </submittedName>
</protein>
<name>A0A7S3IEW2_9SPIT</name>
<evidence type="ECO:0000256" key="1">
    <source>
        <dbReference type="SAM" id="Coils"/>
    </source>
</evidence>
<gene>
    <name evidence="3" type="ORF">SINC0208_LOCUS2334</name>
</gene>
<evidence type="ECO:0000256" key="2">
    <source>
        <dbReference type="SAM" id="MobiDB-lite"/>
    </source>
</evidence>
<organism evidence="3">
    <name type="scientific">Strombidium inclinatum</name>
    <dbReference type="NCBI Taxonomy" id="197538"/>
    <lineage>
        <taxon>Eukaryota</taxon>
        <taxon>Sar</taxon>
        <taxon>Alveolata</taxon>
        <taxon>Ciliophora</taxon>
        <taxon>Intramacronucleata</taxon>
        <taxon>Spirotrichea</taxon>
        <taxon>Oligotrichia</taxon>
        <taxon>Strombidiidae</taxon>
        <taxon>Strombidium</taxon>
    </lineage>
</organism>
<evidence type="ECO:0000313" key="3">
    <source>
        <dbReference type="EMBL" id="CAE0321753.1"/>
    </source>
</evidence>
<feature type="coiled-coil region" evidence="1">
    <location>
        <begin position="1"/>
        <end position="28"/>
    </location>
</feature>
<keyword evidence="1" id="KW-0175">Coiled coil</keyword>
<sequence length="95" mass="11184">MNKKERTTVKAKDRFEDYQDEIEMYEDLQSLPRLHDIIKKVKSKQSENRDKLELLTAAYDQLKKQVKTVKDEQNMTNNAGTAPVEAKKDDKKKKL</sequence>
<reference evidence="3" key="1">
    <citation type="submission" date="2021-01" db="EMBL/GenBank/DDBJ databases">
        <authorList>
            <person name="Corre E."/>
            <person name="Pelletier E."/>
            <person name="Niang G."/>
            <person name="Scheremetjew M."/>
            <person name="Finn R."/>
            <person name="Kale V."/>
            <person name="Holt S."/>
            <person name="Cochrane G."/>
            <person name="Meng A."/>
            <person name="Brown T."/>
            <person name="Cohen L."/>
        </authorList>
    </citation>
    <scope>NUCLEOTIDE SEQUENCE</scope>
    <source>
        <strain evidence="3">S3</strain>
    </source>
</reference>
<proteinExistence type="predicted"/>